<dbReference type="PROSITE" id="PS50850">
    <property type="entry name" value="MFS"/>
    <property type="match status" value="1"/>
</dbReference>
<comment type="catalytic activity">
    <reaction evidence="18">
        <text>N-acetyl-L-aspartyl-L-glutamate(out) = N-acetyl-L-aspartyl-L-glutamate(in)</text>
        <dbReference type="Rhea" id="RHEA:72599"/>
        <dbReference type="ChEBI" id="CHEBI:76931"/>
    </reaction>
    <physiologicalReaction direction="left-to-right" evidence="18">
        <dbReference type="Rhea" id="RHEA:72600"/>
    </physiologicalReaction>
</comment>
<evidence type="ECO:0000313" key="30">
    <source>
        <dbReference type="Proteomes" id="UP001347796"/>
    </source>
</evidence>
<evidence type="ECO:0000256" key="5">
    <source>
        <dbReference type="ARBA" id="ARBA00022448"/>
    </source>
</evidence>
<keyword evidence="7 27" id="KW-0812">Transmembrane</keyword>
<evidence type="ECO:0000256" key="26">
    <source>
        <dbReference type="SAM" id="MobiDB-lite"/>
    </source>
</evidence>
<evidence type="ECO:0000256" key="16">
    <source>
        <dbReference type="ARBA" id="ARBA00050554"/>
    </source>
</evidence>
<dbReference type="Proteomes" id="UP001347796">
    <property type="component" value="Unassembled WGS sequence"/>
</dbReference>
<dbReference type="InterPro" id="IPR020846">
    <property type="entry name" value="MFS_dom"/>
</dbReference>
<comment type="catalytic activity">
    <reaction evidence="16">
        <text>L-aspartate(out) = L-aspartate(in)</text>
        <dbReference type="Rhea" id="RHEA:66332"/>
        <dbReference type="ChEBI" id="CHEBI:29991"/>
    </reaction>
    <physiologicalReaction direction="left-to-right" evidence="16">
        <dbReference type="Rhea" id="RHEA:66333"/>
    </physiologicalReaction>
</comment>
<comment type="catalytic activity">
    <reaction evidence="19">
        <text>L-glutamate(out) = L-glutamate(in)</text>
        <dbReference type="Rhea" id="RHEA:66336"/>
        <dbReference type="ChEBI" id="CHEBI:29985"/>
    </reaction>
    <physiologicalReaction direction="left-to-right" evidence="19">
        <dbReference type="Rhea" id="RHEA:66337"/>
    </physiologicalReaction>
</comment>
<evidence type="ECO:0000256" key="3">
    <source>
        <dbReference type="ARBA" id="ARBA00004638"/>
    </source>
</evidence>
<evidence type="ECO:0000256" key="6">
    <source>
        <dbReference type="ARBA" id="ARBA00022475"/>
    </source>
</evidence>
<evidence type="ECO:0000256" key="22">
    <source>
        <dbReference type="ARBA" id="ARBA00069713"/>
    </source>
</evidence>
<keyword evidence="11 27" id="KW-0472">Membrane</keyword>
<feature type="transmembrane region" description="Helical" evidence="27">
    <location>
        <begin position="138"/>
        <end position="158"/>
    </location>
</feature>
<evidence type="ECO:0000256" key="10">
    <source>
        <dbReference type="ARBA" id="ARBA00023018"/>
    </source>
</evidence>
<dbReference type="InterPro" id="IPR050382">
    <property type="entry name" value="MFS_Na/Anion_cotransporter"/>
</dbReference>
<feature type="transmembrane region" description="Helical" evidence="27">
    <location>
        <begin position="164"/>
        <end position="187"/>
    </location>
</feature>
<keyword evidence="12" id="KW-0325">Glycoprotein</keyword>
<feature type="transmembrane region" description="Helical" evidence="27">
    <location>
        <begin position="55"/>
        <end position="75"/>
    </location>
</feature>
<comment type="catalytic activity">
    <reaction evidence="15">
        <text>2 nitrate(out) + H(+)(out) = 2 nitrate(in) + H(+)(in)</text>
        <dbReference type="Rhea" id="RHEA:71539"/>
        <dbReference type="ChEBI" id="CHEBI:15378"/>
        <dbReference type="ChEBI" id="CHEBI:17632"/>
    </reaction>
    <physiologicalReaction direction="left-to-right" evidence="15">
        <dbReference type="Rhea" id="RHEA:71540"/>
    </physiologicalReaction>
</comment>
<dbReference type="GO" id="GO:0015293">
    <property type="term" value="F:symporter activity"/>
    <property type="evidence" value="ECO:0007669"/>
    <property type="project" value="UniProtKB-KW"/>
</dbReference>
<dbReference type="GO" id="GO:0030672">
    <property type="term" value="C:synaptic vesicle membrane"/>
    <property type="evidence" value="ECO:0007669"/>
    <property type="project" value="UniProtKB-SubCell"/>
</dbReference>
<evidence type="ECO:0000256" key="15">
    <source>
        <dbReference type="ARBA" id="ARBA00050101"/>
    </source>
</evidence>
<dbReference type="AlphaFoldDB" id="A0AAN8JAN3"/>
<feature type="domain" description="Major facilitator superfamily (MFS) profile" evidence="28">
    <location>
        <begin position="56"/>
        <end position="485"/>
    </location>
</feature>
<dbReference type="InterPro" id="IPR011701">
    <property type="entry name" value="MFS"/>
</dbReference>
<evidence type="ECO:0000256" key="19">
    <source>
        <dbReference type="ARBA" id="ARBA00051447"/>
    </source>
</evidence>
<evidence type="ECO:0000313" key="29">
    <source>
        <dbReference type="EMBL" id="KAK6173305.1"/>
    </source>
</evidence>
<dbReference type="FunFam" id="1.20.1250.20:FF:000003">
    <property type="entry name" value="Solute carrier family 17 member 3"/>
    <property type="match status" value="1"/>
</dbReference>
<keyword evidence="8" id="KW-0769">Symport</keyword>
<evidence type="ECO:0000256" key="11">
    <source>
        <dbReference type="ARBA" id="ARBA00023136"/>
    </source>
</evidence>
<comment type="catalytic activity">
    <reaction evidence="17">
        <text>N-acetylneuraminate(in) + H(+)(in) = N-acetylneuraminate(out) + H(+)(out)</text>
        <dbReference type="Rhea" id="RHEA:28987"/>
        <dbReference type="ChEBI" id="CHEBI:15378"/>
        <dbReference type="ChEBI" id="CHEBI:35418"/>
    </reaction>
    <physiologicalReaction direction="right-to-left" evidence="17">
        <dbReference type="Rhea" id="RHEA:28989"/>
    </physiologicalReaction>
</comment>
<dbReference type="FunFam" id="1.20.1250.20:FF:000067">
    <property type="entry name" value="sialin isoform X2"/>
    <property type="match status" value="1"/>
</dbReference>
<dbReference type="GO" id="GO:0016323">
    <property type="term" value="C:basolateral plasma membrane"/>
    <property type="evidence" value="ECO:0007669"/>
    <property type="project" value="UniProtKB-SubCell"/>
</dbReference>
<keyword evidence="10" id="KW-0770">Synapse</keyword>
<accession>A0AAN8JAN3</accession>
<dbReference type="GO" id="GO:0006820">
    <property type="term" value="P:monoatomic anion transport"/>
    <property type="evidence" value="ECO:0007669"/>
    <property type="project" value="TreeGrafter"/>
</dbReference>
<evidence type="ECO:0000256" key="1">
    <source>
        <dbReference type="ARBA" id="ARBA00004432"/>
    </source>
</evidence>
<dbReference type="CDD" id="cd17318">
    <property type="entry name" value="MFS_SLC17"/>
    <property type="match status" value="1"/>
</dbReference>
<evidence type="ECO:0000256" key="13">
    <source>
        <dbReference type="ARBA" id="ARBA00023228"/>
    </source>
</evidence>
<evidence type="ECO:0000256" key="9">
    <source>
        <dbReference type="ARBA" id="ARBA00022989"/>
    </source>
</evidence>
<feature type="transmembrane region" description="Helical" evidence="27">
    <location>
        <begin position="330"/>
        <end position="349"/>
    </location>
</feature>
<name>A0AAN8JAN3_PATCE</name>
<comment type="subcellular location">
    <subcellularLocation>
        <location evidence="2">Basolateral cell membrane</location>
        <topology evidence="2">Multi-pass membrane protein</topology>
    </subcellularLocation>
    <subcellularLocation>
        <location evidence="3">Cytoplasmic vesicle</location>
        <location evidence="3">Secretory vesicle membrane</location>
        <topology evidence="3">Multi-pass membrane protein</topology>
    </subcellularLocation>
    <subcellularLocation>
        <location evidence="1">Cytoplasmic vesicle</location>
        <location evidence="1">Secretory vesicle</location>
        <location evidence="1">Synaptic vesicle membrane</location>
    </subcellularLocation>
    <subcellularLocation>
        <location evidence="4">Lysosome membrane</location>
    </subcellularLocation>
</comment>
<dbReference type="Gene3D" id="1.20.1250.20">
    <property type="entry name" value="MFS general substrate transporter like domains"/>
    <property type="match status" value="2"/>
</dbReference>
<keyword evidence="14" id="KW-0968">Cytoplasmic vesicle</keyword>
<evidence type="ECO:0000256" key="12">
    <source>
        <dbReference type="ARBA" id="ARBA00023180"/>
    </source>
</evidence>
<evidence type="ECO:0000256" key="24">
    <source>
        <dbReference type="ARBA" id="ARBA00081195"/>
    </source>
</evidence>
<evidence type="ECO:0000256" key="27">
    <source>
        <dbReference type="SAM" id="Phobius"/>
    </source>
</evidence>
<dbReference type="Pfam" id="PF07690">
    <property type="entry name" value="MFS_1"/>
    <property type="match status" value="1"/>
</dbReference>
<evidence type="ECO:0000256" key="8">
    <source>
        <dbReference type="ARBA" id="ARBA00022847"/>
    </source>
</evidence>
<evidence type="ECO:0000256" key="4">
    <source>
        <dbReference type="ARBA" id="ARBA00004656"/>
    </source>
</evidence>
<evidence type="ECO:0000256" key="18">
    <source>
        <dbReference type="ARBA" id="ARBA00051403"/>
    </source>
</evidence>
<feature type="transmembrane region" description="Helical" evidence="27">
    <location>
        <begin position="370"/>
        <end position="388"/>
    </location>
</feature>
<feature type="transmembrane region" description="Helical" evidence="27">
    <location>
        <begin position="461"/>
        <end position="480"/>
    </location>
</feature>
<comment type="function">
    <text evidence="21">Receptor for CM101, a polysaccharide produced by group B Streptococcus with antipathoangiogenic properties.</text>
</comment>
<feature type="region of interest" description="Disordered" evidence="26">
    <location>
        <begin position="1"/>
        <end position="27"/>
    </location>
</feature>
<keyword evidence="9 27" id="KW-1133">Transmembrane helix</keyword>
<comment type="catalytic activity">
    <reaction evidence="20">
        <text>D-glucuronate(out) + H(+)(out) = D-glucuronate(in) + H(+)(in)</text>
        <dbReference type="Rhea" id="RHEA:72591"/>
        <dbReference type="ChEBI" id="CHEBI:15378"/>
        <dbReference type="ChEBI" id="CHEBI:58720"/>
    </reaction>
    <physiologicalReaction direction="left-to-right" evidence="20">
        <dbReference type="Rhea" id="RHEA:72592"/>
    </physiologicalReaction>
</comment>
<feature type="transmembrane region" description="Helical" evidence="27">
    <location>
        <begin position="394"/>
        <end position="412"/>
    </location>
</feature>
<evidence type="ECO:0000256" key="17">
    <source>
        <dbReference type="ARBA" id="ARBA00050625"/>
    </source>
</evidence>
<dbReference type="GO" id="GO:0005765">
    <property type="term" value="C:lysosomal membrane"/>
    <property type="evidence" value="ECO:0007669"/>
    <property type="project" value="UniProtKB-SubCell"/>
</dbReference>
<dbReference type="PANTHER" id="PTHR11662:SF455">
    <property type="entry name" value="GH23975P"/>
    <property type="match status" value="1"/>
</dbReference>
<evidence type="ECO:0000256" key="2">
    <source>
        <dbReference type="ARBA" id="ARBA00004554"/>
    </source>
</evidence>
<evidence type="ECO:0000256" key="7">
    <source>
        <dbReference type="ARBA" id="ARBA00022692"/>
    </source>
</evidence>
<protein>
    <recommendedName>
        <fullName evidence="22">Sialin</fullName>
    </recommendedName>
    <alternativeName>
        <fullName evidence="25">H(+)/nitrate cotransporter</fullName>
    </alternativeName>
    <alternativeName>
        <fullName evidence="23">H(+)/sialic acid cotransporter</fullName>
    </alternativeName>
    <alternativeName>
        <fullName evidence="24">Vesicular excitatory amino acid transporter</fullName>
    </alternativeName>
</protein>
<dbReference type="GO" id="GO:0046942">
    <property type="term" value="P:carboxylic acid transport"/>
    <property type="evidence" value="ECO:0007669"/>
    <property type="project" value="UniProtKB-ARBA"/>
</dbReference>
<evidence type="ECO:0000256" key="14">
    <source>
        <dbReference type="ARBA" id="ARBA00023329"/>
    </source>
</evidence>
<dbReference type="InterPro" id="IPR036259">
    <property type="entry name" value="MFS_trans_sf"/>
</dbReference>
<evidence type="ECO:0000259" key="28">
    <source>
        <dbReference type="PROSITE" id="PS50850"/>
    </source>
</evidence>
<proteinExistence type="predicted"/>
<comment type="caution">
    <text evidence="29">The sequence shown here is derived from an EMBL/GenBank/DDBJ whole genome shotgun (WGS) entry which is preliminary data.</text>
</comment>
<evidence type="ECO:0000256" key="23">
    <source>
        <dbReference type="ARBA" id="ARBA00080244"/>
    </source>
</evidence>
<feature type="transmembrane region" description="Helical" evidence="27">
    <location>
        <begin position="199"/>
        <end position="219"/>
    </location>
</feature>
<evidence type="ECO:0000256" key="20">
    <source>
        <dbReference type="ARBA" id="ARBA00051612"/>
    </source>
</evidence>
<evidence type="ECO:0000256" key="21">
    <source>
        <dbReference type="ARBA" id="ARBA00056891"/>
    </source>
</evidence>
<keyword evidence="30" id="KW-1185">Reference proteome</keyword>
<keyword evidence="6" id="KW-1003">Cell membrane</keyword>
<keyword evidence="5" id="KW-0813">Transport</keyword>
<dbReference type="PANTHER" id="PTHR11662">
    <property type="entry name" value="SOLUTE CARRIER FAMILY 17"/>
    <property type="match status" value="1"/>
</dbReference>
<evidence type="ECO:0000256" key="25">
    <source>
        <dbReference type="ARBA" id="ARBA00081925"/>
    </source>
</evidence>
<gene>
    <name evidence="29" type="ORF">SNE40_016781</name>
</gene>
<dbReference type="SUPFAM" id="SSF103473">
    <property type="entry name" value="MFS general substrate transporter"/>
    <property type="match status" value="1"/>
</dbReference>
<keyword evidence="13" id="KW-0458">Lysosome</keyword>
<organism evidence="29 30">
    <name type="scientific">Patella caerulea</name>
    <name type="common">Rayed Mediterranean limpet</name>
    <dbReference type="NCBI Taxonomy" id="87958"/>
    <lineage>
        <taxon>Eukaryota</taxon>
        <taxon>Metazoa</taxon>
        <taxon>Spiralia</taxon>
        <taxon>Lophotrochozoa</taxon>
        <taxon>Mollusca</taxon>
        <taxon>Gastropoda</taxon>
        <taxon>Patellogastropoda</taxon>
        <taxon>Patelloidea</taxon>
        <taxon>Patellidae</taxon>
        <taxon>Patella</taxon>
    </lineage>
</organism>
<dbReference type="EMBL" id="JAZGQO010000011">
    <property type="protein sequence ID" value="KAK6173305.1"/>
    <property type="molecule type" value="Genomic_DNA"/>
</dbReference>
<reference evidence="29 30" key="1">
    <citation type="submission" date="2024-01" db="EMBL/GenBank/DDBJ databases">
        <title>The genome of the rayed Mediterranean limpet Patella caerulea (Linnaeus, 1758).</title>
        <authorList>
            <person name="Anh-Thu Weber A."/>
            <person name="Halstead-Nussloch G."/>
        </authorList>
    </citation>
    <scope>NUCLEOTIDE SEQUENCE [LARGE SCALE GENOMIC DNA]</scope>
    <source>
        <strain evidence="29">AATW-2023a</strain>
        <tissue evidence="29">Whole specimen</tissue>
    </source>
</reference>
<feature type="transmembrane region" description="Helical" evidence="27">
    <location>
        <begin position="231"/>
        <end position="250"/>
    </location>
</feature>
<sequence length="505" mass="55701">MSDDTEQLEPQTARPEEEEAQSSKPTFNHQYEEIHGDTTPDQSENSLSCLVPKRYIVAFMAFLGFANTYALRVNLSVAIVAMTNNRTIHINNTYRVVKSPDYDWDLELQGHILSSFFWGYIITQLPGGFLANRYGGKYFFGGGIFITAVLALLTPLFVTWSVYLLISVRVLQGFCEGVTYPAIHAIWSKWAPPQEKTKLALFAFSGSYIGTVVALPISGALGRSAAGWPSIFYVFGSLAVIWFMLWCIIITESPAKHQSITNAELEYIQQNIGYTDEQTKRIHPPWSQLLTSLPVWALVAAHFAENWGFYTWLAELPTFMNNVLRFNIENSGFLSALPYLVMGFVVIFCGQLADMLRNTFGVSTTIVRKLFLCGAFAIQAVFMITAGYLLTPVAAITCLTIAVGLGGFAWAGIGVNQLDIAPQYASILMGLSNTFATLPGIVSPSLTGAIVQGGGTDRWRIVFYLAASIYGLGGVIFGVFGSGDRQKWAEIPLGYQPHLDDPERD</sequence>
<feature type="transmembrane region" description="Helical" evidence="27">
    <location>
        <begin position="289"/>
        <end position="310"/>
    </location>
</feature>
<feature type="transmembrane region" description="Helical" evidence="27">
    <location>
        <begin position="424"/>
        <end position="441"/>
    </location>
</feature>